<comment type="similarity">
    <text evidence="3">In the C-terminal section; belongs to the transpeptidase family.</text>
</comment>
<keyword evidence="32" id="KW-1185">Reference proteome</keyword>
<organism evidence="31 32">
    <name type="scientific">Tepidicella xavieri</name>
    <dbReference type="NCBI Taxonomy" id="360241"/>
    <lineage>
        <taxon>Bacteria</taxon>
        <taxon>Pseudomonadati</taxon>
        <taxon>Pseudomonadota</taxon>
        <taxon>Betaproteobacteria</taxon>
        <taxon>Burkholderiales</taxon>
        <taxon>Tepidicella</taxon>
    </lineage>
</organism>
<dbReference type="GO" id="GO:0071555">
    <property type="term" value="P:cell wall organization"/>
    <property type="evidence" value="ECO:0007669"/>
    <property type="project" value="UniProtKB-KW"/>
</dbReference>
<evidence type="ECO:0000256" key="11">
    <source>
        <dbReference type="ARBA" id="ARBA00022676"/>
    </source>
</evidence>
<evidence type="ECO:0000256" key="3">
    <source>
        <dbReference type="ARBA" id="ARBA00007090"/>
    </source>
</evidence>
<feature type="domain" description="Penicillin-binding protein OB-like" evidence="30">
    <location>
        <begin position="336"/>
        <end position="440"/>
    </location>
</feature>
<dbReference type="GO" id="GO:0009002">
    <property type="term" value="F:serine-type D-Ala-D-Ala carboxypeptidase activity"/>
    <property type="evidence" value="ECO:0007669"/>
    <property type="project" value="UniProtKB-EC"/>
</dbReference>
<comment type="similarity">
    <text evidence="4">In the N-terminal section; belongs to the glycosyltransferase 51 family.</text>
</comment>
<evidence type="ECO:0000256" key="5">
    <source>
        <dbReference type="ARBA" id="ARBA00012448"/>
    </source>
</evidence>
<keyword evidence="16" id="KW-0735">Signal-anchor</keyword>
<comment type="pathway">
    <text evidence="26">Glycan biosynthesis.</text>
</comment>
<dbReference type="SUPFAM" id="SSF56601">
    <property type="entry name" value="beta-lactamase/transpeptidase-like"/>
    <property type="match status" value="1"/>
</dbReference>
<evidence type="ECO:0000256" key="4">
    <source>
        <dbReference type="ARBA" id="ARBA00007739"/>
    </source>
</evidence>
<evidence type="ECO:0000256" key="23">
    <source>
        <dbReference type="ARBA" id="ARBA00034000"/>
    </source>
</evidence>
<dbReference type="Pfam" id="PF00905">
    <property type="entry name" value="Transpeptidase"/>
    <property type="match status" value="1"/>
</dbReference>
<keyword evidence="10" id="KW-0645">Protease</keyword>
<evidence type="ECO:0000256" key="15">
    <source>
        <dbReference type="ARBA" id="ARBA00022960"/>
    </source>
</evidence>
<evidence type="ECO:0000256" key="9">
    <source>
        <dbReference type="ARBA" id="ARBA00022645"/>
    </source>
</evidence>
<keyword evidence="22" id="KW-0961">Cell wall biogenesis/degradation</keyword>
<dbReference type="Pfam" id="PF00912">
    <property type="entry name" value="Transgly"/>
    <property type="match status" value="1"/>
</dbReference>
<evidence type="ECO:0000259" key="30">
    <source>
        <dbReference type="Pfam" id="PF17092"/>
    </source>
</evidence>
<comment type="pathway">
    <text evidence="2">Cell wall biogenesis; peptidoglycan biosynthesis.</text>
</comment>
<evidence type="ECO:0000256" key="14">
    <source>
        <dbReference type="ARBA" id="ARBA00022801"/>
    </source>
</evidence>
<evidence type="ECO:0000256" key="18">
    <source>
        <dbReference type="ARBA" id="ARBA00022989"/>
    </source>
</evidence>
<dbReference type="GO" id="GO:0008360">
    <property type="term" value="P:regulation of cell shape"/>
    <property type="evidence" value="ECO:0007669"/>
    <property type="project" value="UniProtKB-KW"/>
</dbReference>
<dbReference type="GO" id="GO:0008955">
    <property type="term" value="F:peptidoglycan glycosyltransferase activity"/>
    <property type="evidence" value="ECO:0007669"/>
    <property type="project" value="UniProtKB-EC"/>
</dbReference>
<dbReference type="InterPro" id="IPR031376">
    <property type="entry name" value="PCB_OB"/>
</dbReference>
<dbReference type="Pfam" id="PF17092">
    <property type="entry name" value="PCB_OB"/>
    <property type="match status" value="1"/>
</dbReference>
<evidence type="ECO:0000256" key="1">
    <source>
        <dbReference type="ARBA" id="ARBA00004249"/>
    </source>
</evidence>
<feature type="transmembrane region" description="Helical" evidence="27">
    <location>
        <begin position="24"/>
        <end position="51"/>
    </location>
</feature>
<dbReference type="Gene3D" id="1.10.3810.10">
    <property type="entry name" value="Biosynthetic peptidoglycan transglycosylase-like"/>
    <property type="match status" value="1"/>
</dbReference>
<dbReference type="NCBIfam" id="TIGR02074">
    <property type="entry name" value="PBP_1a_fam"/>
    <property type="match status" value="1"/>
</dbReference>
<dbReference type="EC" id="3.4.16.4" evidence="5"/>
<comment type="catalytic activity">
    <reaction evidence="25">
        <text>[GlcNAc-(1-&gt;4)-Mur2Ac(oyl-L-Ala-gamma-D-Glu-L-Lys-D-Ala-D-Ala)](n)-di-trans,octa-cis-undecaprenyl diphosphate + beta-D-GlcNAc-(1-&gt;4)-Mur2Ac(oyl-L-Ala-gamma-D-Glu-L-Lys-D-Ala-D-Ala)-di-trans,octa-cis-undecaprenyl diphosphate = [GlcNAc-(1-&gt;4)-Mur2Ac(oyl-L-Ala-gamma-D-Glu-L-Lys-D-Ala-D-Ala)](n+1)-di-trans,octa-cis-undecaprenyl diphosphate + di-trans,octa-cis-undecaprenyl diphosphate + H(+)</text>
        <dbReference type="Rhea" id="RHEA:23708"/>
        <dbReference type="Rhea" id="RHEA-COMP:9602"/>
        <dbReference type="Rhea" id="RHEA-COMP:9603"/>
        <dbReference type="ChEBI" id="CHEBI:15378"/>
        <dbReference type="ChEBI" id="CHEBI:58405"/>
        <dbReference type="ChEBI" id="CHEBI:60033"/>
        <dbReference type="ChEBI" id="CHEBI:78435"/>
        <dbReference type="EC" id="2.4.99.28"/>
    </reaction>
</comment>
<evidence type="ECO:0000256" key="22">
    <source>
        <dbReference type="ARBA" id="ARBA00023316"/>
    </source>
</evidence>
<comment type="subcellular location">
    <subcellularLocation>
        <location evidence="1">Cell inner membrane</location>
        <topology evidence="1">Single-pass type II membrane protein</topology>
    </subcellularLocation>
</comment>
<keyword evidence="20" id="KW-0046">Antibiotic resistance</keyword>
<evidence type="ECO:0000313" key="32">
    <source>
        <dbReference type="Proteomes" id="UP000295510"/>
    </source>
</evidence>
<evidence type="ECO:0000256" key="13">
    <source>
        <dbReference type="ARBA" id="ARBA00022692"/>
    </source>
</evidence>
<evidence type="ECO:0000256" key="10">
    <source>
        <dbReference type="ARBA" id="ARBA00022670"/>
    </source>
</evidence>
<dbReference type="GO" id="GO:0030288">
    <property type="term" value="C:outer membrane-bounded periplasmic space"/>
    <property type="evidence" value="ECO:0007669"/>
    <property type="project" value="TreeGrafter"/>
</dbReference>
<dbReference type="GO" id="GO:0006508">
    <property type="term" value="P:proteolysis"/>
    <property type="evidence" value="ECO:0007669"/>
    <property type="project" value="UniProtKB-KW"/>
</dbReference>
<keyword evidence="7" id="KW-1003">Cell membrane</keyword>
<keyword evidence="17" id="KW-0573">Peptidoglycan synthesis</keyword>
<dbReference type="InterPro" id="IPR012338">
    <property type="entry name" value="Beta-lactam/transpept-like"/>
</dbReference>
<dbReference type="InterPro" id="IPR001460">
    <property type="entry name" value="PCN-bd_Tpept"/>
</dbReference>
<evidence type="ECO:0000256" key="12">
    <source>
        <dbReference type="ARBA" id="ARBA00022679"/>
    </source>
</evidence>
<dbReference type="SUPFAM" id="SSF53955">
    <property type="entry name" value="Lysozyme-like"/>
    <property type="match status" value="1"/>
</dbReference>
<dbReference type="Proteomes" id="UP000295510">
    <property type="component" value="Unassembled WGS sequence"/>
</dbReference>
<keyword evidence="12" id="KW-0808">Transferase</keyword>
<dbReference type="Gene3D" id="3.40.710.10">
    <property type="entry name" value="DD-peptidase/beta-lactamase superfamily"/>
    <property type="match status" value="2"/>
</dbReference>
<reference evidence="31 32" key="1">
    <citation type="submission" date="2019-03" db="EMBL/GenBank/DDBJ databases">
        <title>Genomic Encyclopedia of Type Strains, Phase IV (KMG-IV): sequencing the most valuable type-strain genomes for metagenomic binning, comparative biology and taxonomic classification.</title>
        <authorList>
            <person name="Goeker M."/>
        </authorList>
    </citation>
    <scope>NUCLEOTIDE SEQUENCE [LARGE SCALE GENOMIC DNA]</scope>
    <source>
        <strain evidence="31 32">DSM 19605</strain>
    </source>
</reference>
<dbReference type="InterPro" id="IPR023346">
    <property type="entry name" value="Lysozyme-like_dom_sf"/>
</dbReference>
<dbReference type="GO" id="GO:0009252">
    <property type="term" value="P:peptidoglycan biosynthetic process"/>
    <property type="evidence" value="ECO:0007669"/>
    <property type="project" value="UniProtKB-UniPathway"/>
</dbReference>
<name>A0A4R6U9X9_9BURK</name>
<keyword evidence="9" id="KW-0121">Carboxypeptidase</keyword>
<keyword evidence="21" id="KW-0511">Multifunctional enzyme</keyword>
<evidence type="ECO:0000256" key="2">
    <source>
        <dbReference type="ARBA" id="ARBA00004752"/>
    </source>
</evidence>
<evidence type="ECO:0000256" key="27">
    <source>
        <dbReference type="SAM" id="Phobius"/>
    </source>
</evidence>
<dbReference type="AlphaFoldDB" id="A0A4R6U9X9"/>
<evidence type="ECO:0000256" key="24">
    <source>
        <dbReference type="ARBA" id="ARBA00044770"/>
    </source>
</evidence>
<keyword evidence="15" id="KW-0133">Cell shape</keyword>
<keyword evidence="14" id="KW-0378">Hydrolase</keyword>
<dbReference type="FunFam" id="1.10.3810.10:FF:000003">
    <property type="entry name" value="Penicillin-binding protein 1a"/>
    <property type="match status" value="1"/>
</dbReference>
<keyword evidence="18 27" id="KW-1133">Transmembrane helix</keyword>
<feature type="domain" description="Glycosyl transferase family 51" evidence="29">
    <location>
        <begin position="76"/>
        <end position="249"/>
    </location>
</feature>
<evidence type="ECO:0000256" key="21">
    <source>
        <dbReference type="ARBA" id="ARBA00023268"/>
    </source>
</evidence>
<evidence type="ECO:0000256" key="25">
    <source>
        <dbReference type="ARBA" id="ARBA00049902"/>
    </source>
</evidence>
<evidence type="ECO:0000313" key="31">
    <source>
        <dbReference type="EMBL" id="TDQ43301.1"/>
    </source>
</evidence>
<proteinExistence type="inferred from homology"/>
<dbReference type="EMBL" id="SNYL01000007">
    <property type="protein sequence ID" value="TDQ43301.1"/>
    <property type="molecule type" value="Genomic_DNA"/>
</dbReference>
<evidence type="ECO:0000259" key="29">
    <source>
        <dbReference type="Pfam" id="PF00912"/>
    </source>
</evidence>
<evidence type="ECO:0000256" key="6">
    <source>
        <dbReference type="ARBA" id="ARBA00018638"/>
    </source>
</evidence>
<evidence type="ECO:0000259" key="28">
    <source>
        <dbReference type="Pfam" id="PF00905"/>
    </source>
</evidence>
<sequence length="792" mass="86976">MIQGSRTDDSGDASRRPRPRWLRILLWVAGGAGALMAAGAMLLAIGLAMAYPNLPDVTDLADYRPKLPLRVYAAGGELIGEFGEERRNLTPFEDIPPVMVNAVLAIEDSRFFEHSGVDYRGLLRAALANLGEAKSQGGSTITMQVARNVYLSSEKSYLRKIYEILLTFKLEHLLTKEQILEIYMNQIFLGHRAYGFAAAAQTYFGKPLKDITIAEAAMLAGLPKAPSAYNPISNPRRARARQLHIIDRMLENGFITAEEARAAKEEPLRLRRLNPEEFIRADYVTEMVRQAVFERYGEEAYTRGLQVHTTIDARAQRLAFRAVRQGVMDFERRQFYRGPERFIDLPADPAAREQAIDEALAAAPDNNGLLSAVVLEASNRRVVVSRGEGDPIEITGTGLDPVRSGLADNAPPHLKLRPGAVVRIASDGANRWYLTQMPVVEAAFVALDPRTGEIKALVGGFDFNRNKFNRVTQSQRQPGSSFKPFIYSAALEKGITPATLVNDAPLFFSAAVTGGKPWEPKNYDGKFDGPMTVRTALARSKNMVSINILKAVGPSSAQQWVTRFGFEAEKHPPYLTMALGAGAVTPLQMASAYGVFANGGYYVPPVLITKITDHRGRVLLEQPPRLPDESQRVISARNAFVMTQLLGEITRSGTAARAQSTLRRADIYGKTGTTNDAVDAWFVGYHPTLSAAVWMGYDTPRNLGRQATGGALALPIWINFMGQALAQVPEQPPAPPPGVIQVAGEWYYEEFGPGEGVAALGMADAEANRYDAEVGTPMEPRERRNILNLFMN</sequence>
<gene>
    <name evidence="31" type="ORF">DFR43_10769</name>
</gene>
<dbReference type="InterPro" id="IPR050396">
    <property type="entry name" value="Glycosyltr_51/Transpeptidase"/>
</dbReference>
<evidence type="ECO:0000256" key="7">
    <source>
        <dbReference type="ARBA" id="ARBA00022475"/>
    </source>
</evidence>
<accession>A0A4R6U9X9</accession>
<dbReference type="RefSeq" id="WP_425471079.1">
    <property type="nucleotide sequence ID" value="NZ_SNYL01000007.1"/>
</dbReference>
<dbReference type="InterPro" id="IPR001264">
    <property type="entry name" value="Glyco_trans_51"/>
</dbReference>
<dbReference type="PANTHER" id="PTHR32282">
    <property type="entry name" value="BINDING PROTEIN TRANSPEPTIDASE, PUTATIVE-RELATED"/>
    <property type="match status" value="1"/>
</dbReference>
<comment type="catalytic activity">
    <reaction evidence="23">
        <text>Preferential cleavage: (Ac)2-L-Lys-D-Ala-|-D-Ala. Also transpeptidation of peptidyl-alanyl moieties that are N-acyl substituents of D-alanine.</text>
        <dbReference type="EC" id="3.4.16.4"/>
    </reaction>
</comment>
<keyword evidence="8" id="KW-0997">Cell inner membrane</keyword>
<evidence type="ECO:0000256" key="17">
    <source>
        <dbReference type="ARBA" id="ARBA00022984"/>
    </source>
</evidence>
<dbReference type="EC" id="2.4.99.28" evidence="24"/>
<feature type="domain" description="Penicillin-binding protein transpeptidase" evidence="28">
    <location>
        <begin position="443"/>
        <end position="716"/>
    </location>
</feature>
<evidence type="ECO:0000256" key="19">
    <source>
        <dbReference type="ARBA" id="ARBA00023136"/>
    </source>
</evidence>
<evidence type="ECO:0000256" key="8">
    <source>
        <dbReference type="ARBA" id="ARBA00022519"/>
    </source>
</evidence>
<keyword evidence="13 27" id="KW-0812">Transmembrane</keyword>
<comment type="caution">
    <text evidence="31">The sequence shown here is derived from an EMBL/GenBank/DDBJ whole genome shotgun (WGS) entry which is preliminary data.</text>
</comment>
<dbReference type="GO" id="GO:0005886">
    <property type="term" value="C:plasma membrane"/>
    <property type="evidence" value="ECO:0007669"/>
    <property type="project" value="UniProtKB-SubCell"/>
</dbReference>
<dbReference type="InterPro" id="IPR036950">
    <property type="entry name" value="PBP_transglycosylase"/>
</dbReference>
<dbReference type="UniPathway" id="UPA00219"/>
<evidence type="ECO:0000256" key="16">
    <source>
        <dbReference type="ARBA" id="ARBA00022968"/>
    </source>
</evidence>
<keyword evidence="19 27" id="KW-0472">Membrane</keyword>
<keyword evidence="11" id="KW-0328">Glycosyltransferase</keyword>
<dbReference type="GO" id="GO:0008658">
    <property type="term" value="F:penicillin binding"/>
    <property type="evidence" value="ECO:0007669"/>
    <property type="project" value="InterPro"/>
</dbReference>
<evidence type="ECO:0000256" key="20">
    <source>
        <dbReference type="ARBA" id="ARBA00023251"/>
    </source>
</evidence>
<dbReference type="PANTHER" id="PTHR32282:SF27">
    <property type="entry name" value="PENICILLIN-BINDING PROTEIN 1A"/>
    <property type="match status" value="1"/>
</dbReference>
<evidence type="ECO:0000256" key="26">
    <source>
        <dbReference type="ARBA" id="ARBA00060592"/>
    </source>
</evidence>
<dbReference type="GO" id="GO:0046677">
    <property type="term" value="P:response to antibiotic"/>
    <property type="evidence" value="ECO:0007669"/>
    <property type="project" value="UniProtKB-KW"/>
</dbReference>
<protein>
    <recommendedName>
        <fullName evidence="6">Penicillin-binding protein 1A</fullName>
        <ecNumber evidence="24">2.4.99.28</ecNumber>
        <ecNumber evidence="5">3.4.16.4</ecNumber>
    </recommendedName>
</protein>